<dbReference type="SMART" id="SM00028">
    <property type="entry name" value="TPR"/>
    <property type="match status" value="3"/>
</dbReference>
<dbReference type="SUPFAM" id="SSF49464">
    <property type="entry name" value="Carboxypeptidase regulatory domain-like"/>
    <property type="match status" value="1"/>
</dbReference>
<evidence type="ECO:0000256" key="5">
    <source>
        <dbReference type="PROSITE-ProRule" id="PRU00473"/>
    </source>
</evidence>
<dbReference type="Gene3D" id="2.60.40.1120">
    <property type="entry name" value="Carboxypeptidase-like, regulatory domain"/>
    <property type="match status" value="1"/>
</dbReference>
<dbReference type="SUPFAM" id="SSF103088">
    <property type="entry name" value="OmpA-like"/>
    <property type="match status" value="1"/>
</dbReference>
<dbReference type="InterPro" id="IPR019734">
    <property type="entry name" value="TPR_rpt"/>
</dbReference>
<dbReference type="InterPro" id="IPR050330">
    <property type="entry name" value="Bact_OuterMem_StrucFunc"/>
</dbReference>
<dbReference type="InterPro" id="IPR006665">
    <property type="entry name" value="OmpA-like"/>
</dbReference>
<keyword evidence="8" id="KW-1185">Reference proteome</keyword>
<keyword evidence="4" id="KW-0802">TPR repeat</keyword>
<evidence type="ECO:0000313" key="7">
    <source>
        <dbReference type="EMBL" id="TXC81640.1"/>
    </source>
</evidence>
<dbReference type="InterPro" id="IPR036737">
    <property type="entry name" value="OmpA-like_sf"/>
</dbReference>
<dbReference type="PRINTS" id="PR01021">
    <property type="entry name" value="OMPADOMAIN"/>
</dbReference>
<dbReference type="PROSITE" id="PS51123">
    <property type="entry name" value="OMPA_2"/>
    <property type="match status" value="1"/>
</dbReference>
<sequence>MKNLLGLIPLLFLGFSLLGQSKATVKANELFEQEAYQEAVQAYREAFLKEPSPVQKARIVFQIAECYRLVNDTENAKDWYQKSIKAKHNDPMHYYHLGTMLLKEQKYKEAIEQFENFQSAEPNSVLGANGIKSAKAAMEWGDKPTRWVVTNEEVINSSSMDMDPSFLDKRNTTLVFTSSREGSTGKDIDVRTGENFQDLWFTEKDRKGRWSEPALLDPTINTEVNEGSAELNAKRNTIYFTRCPIEKKEKVGCNVMKATYVGGKVSNITKVELKKEGQEKFTVGQPTVDKKEEVLVFSSDLEGGQGGNDLWMIVYDKKAKEWSEPKNLGPKINTPGEELFPFLHDDGSLYFSSDGHVGMGGLDIFVSQSIGEFRWGDPENLKAPMNSSFDDYGIVFNKTKKEGFFSSNREGGRGKDDIYSFYYPPMVFALQGTVMDRESGQPIEGVTVEVTGSDGSAFSAITDAMGSYAFGENGLQRYINEDVNYSISVRKQDYLIAKDRISTVGAQESMTFVLDFLLQFSPPNKAIELPEVLYELDKATLLPQSKDSLDFLYKILVDNPTAVIELRAHTDSRGDDKYNMELSQRRAQSCIDYLVSKGIARDRMVAKGFGETDPRITDEEIKYYPTDEAKELAHQQNRRTEFVVLNFDYVPKDKIESGNK</sequence>
<dbReference type="SUPFAM" id="SSF48452">
    <property type="entry name" value="TPR-like"/>
    <property type="match status" value="1"/>
</dbReference>
<dbReference type="AlphaFoldDB" id="A0A5C6V9Y2"/>
<keyword evidence="3" id="KW-0998">Cell outer membrane</keyword>
<proteinExistence type="predicted"/>
<evidence type="ECO:0000256" key="4">
    <source>
        <dbReference type="PROSITE-ProRule" id="PRU00339"/>
    </source>
</evidence>
<dbReference type="Gene3D" id="1.25.40.10">
    <property type="entry name" value="Tetratricopeptide repeat domain"/>
    <property type="match status" value="1"/>
</dbReference>
<comment type="subcellular location">
    <subcellularLocation>
        <location evidence="1">Cell outer membrane</location>
    </subcellularLocation>
</comment>
<dbReference type="InterPro" id="IPR011659">
    <property type="entry name" value="WD40"/>
</dbReference>
<dbReference type="OrthoDB" id="9809364at2"/>
<dbReference type="InterPro" id="IPR008969">
    <property type="entry name" value="CarboxyPept-like_regulatory"/>
</dbReference>
<dbReference type="GO" id="GO:0009279">
    <property type="term" value="C:cell outer membrane"/>
    <property type="evidence" value="ECO:0007669"/>
    <property type="project" value="UniProtKB-SubCell"/>
</dbReference>
<feature type="domain" description="OmpA-like" evidence="6">
    <location>
        <begin position="522"/>
        <end position="648"/>
    </location>
</feature>
<evidence type="ECO:0000256" key="2">
    <source>
        <dbReference type="ARBA" id="ARBA00023136"/>
    </source>
</evidence>
<keyword evidence="2 5" id="KW-0472">Membrane</keyword>
<dbReference type="PANTHER" id="PTHR30329">
    <property type="entry name" value="STATOR ELEMENT OF FLAGELLAR MOTOR COMPLEX"/>
    <property type="match status" value="1"/>
</dbReference>
<feature type="repeat" description="TPR" evidence="4">
    <location>
        <begin position="91"/>
        <end position="124"/>
    </location>
</feature>
<accession>A0A5C6V9Y2</accession>
<dbReference type="InterPro" id="IPR011990">
    <property type="entry name" value="TPR-like_helical_dom_sf"/>
</dbReference>
<evidence type="ECO:0000259" key="6">
    <source>
        <dbReference type="PROSITE" id="PS51123"/>
    </source>
</evidence>
<name>A0A5C6V9Y2_9FLAO</name>
<dbReference type="EMBL" id="VORB01000003">
    <property type="protein sequence ID" value="TXC81640.1"/>
    <property type="molecule type" value="Genomic_DNA"/>
</dbReference>
<dbReference type="Gene3D" id="3.30.1330.60">
    <property type="entry name" value="OmpA-like domain"/>
    <property type="match status" value="1"/>
</dbReference>
<dbReference type="CDD" id="cd07185">
    <property type="entry name" value="OmpA_C-like"/>
    <property type="match status" value="1"/>
</dbReference>
<reference evidence="7 8" key="1">
    <citation type="submission" date="2019-08" db="EMBL/GenBank/DDBJ databases">
        <title>Genome of Luteibaculum oceani JCM 18817.</title>
        <authorList>
            <person name="Bowman J.P."/>
        </authorList>
    </citation>
    <scope>NUCLEOTIDE SEQUENCE [LARGE SCALE GENOMIC DNA]</scope>
    <source>
        <strain evidence="7 8">JCM 18817</strain>
    </source>
</reference>
<dbReference type="Pfam" id="PF00691">
    <property type="entry name" value="OmpA"/>
    <property type="match status" value="1"/>
</dbReference>
<gene>
    <name evidence="7" type="ORF">FRX97_03750</name>
</gene>
<comment type="caution">
    <text evidence="7">The sequence shown here is derived from an EMBL/GenBank/DDBJ whole genome shotgun (WGS) entry which is preliminary data.</text>
</comment>
<dbReference type="Pfam" id="PF07676">
    <property type="entry name" value="PD40"/>
    <property type="match status" value="1"/>
</dbReference>
<evidence type="ECO:0000313" key="8">
    <source>
        <dbReference type="Proteomes" id="UP000321168"/>
    </source>
</evidence>
<protein>
    <submittedName>
        <fullName evidence="7">OmpA family protein</fullName>
    </submittedName>
</protein>
<dbReference type="PROSITE" id="PS50005">
    <property type="entry name" value="TPR"/>
    <property type="match status" value="1"/>
</dbReference>
<organism evidence="7 8">
    <name type="scientific">Luteibaculum oceani</name>
    <dbReference type="NCBI Taxonomy" id="1294296"/>
    <lineage>
        <taxon>Bacteria</taxon>
        <taxon>Pseudomonadati</taxon>
        <taxon>Bacteroidota</taxon>
        <taxon>Flavobacteriia</taxon>
        <taxon>Flavobacteriales</taxon>
        <taxon>Luteibaculaceae</taxon>
        <taxon>Luteibaculum</taxon>
    </lineage>
</organism>
<dbReference type="Pfam" id="PF13181">
    <property type="entry name" value="TPR_8"/>
    <property type="match status" value="1"/>
</dbReference>
<evidence type="ECO:0000256" key="3">
    <source>
        <dbReference type="ARBA" id="ARBA00023237"/>
    </source>
</evidence>
<dbReference type="Proteomes" id="UP000321168">
    <property type="component" value="Unassembled WGS sequence"/>
</dbReference>
<evidence type="ECO:0000256" key="1">
    <source>
        <dbReference type="ARBA" id="ARBA00004442"/>
    </source>
</evidence>
<dbReference type="PANTHER" id="PTHR30329:SF21">
    <property type="entry name" value="LIPOPROTEIN YIAD-RELATED"/>
    <property type="match status" value="1"/>
</dbReference>
<dbReference type="InterPro" id="IPR006664">
    <property type="entry name" value="OMP_bac"/>
</dbReference>
<dbReference type="RefSeq" id="WP_147013542.1">
    <property type="nucleotide sequence ID" value="NZ_VORB01000003.1"/>
</dbReference>